<keyword evidence="1" id="KW-0732">Signal</keyword>
<dbReference type="AlphaFoldDB" id="A0A0W1A5X0"/>
<sequence length="80" mass="8478">MNSQSMCFASGVRTSLMIGLLFLALGISSIANAAQGCGMGYHRAIYNGTCVLNHPGAFSTPAPAHPGCWRNAWGALRCYR</sequence>
<dbReference type="InterPro" id="IPR058110">
    <property type="entry name" value="GCG_CRPN_dom"/>
</dbReference>
<organism evidence="2 3">
    <name type="scientific">Legionella worsleiensis</name>
    <dbReference type="NCBI Taxonomy" id="45076"/>
    <lineage>
        <taxon>Bacteria</taxon>
        <taxon>Pseudomonadati</taxon>
        <taxon>Pseudomonadota</taxon>
        <taxon>Gammaproteobacteria</taxon>
        <taxon>Legionellales</taxon>
        <taxon>Legionellaceae</taxon>
        <taxon>Legionella</taxon>
    </lineage>
</organism>
<feature type="signal peptide" evidence="1">
    <location>
        <begin position="1"/>
        <end position="33"/>
    </location>
</feature>
<dbReference type="EMBL" id="LNZC01000027">
    <property type="protein sequence ID" value="KTD76724.1"/>
    <property type="molecule type" value="Genomic_DNA"/>
</dbReference>
<evidence type="ECO:0008006" key="4">
    <source>
        <dbReference type="Google" id="ProtNLM"/>
    </source>
</evidence>
<comment type="caution">
    <text evidence="2">The sequence shown here is derived from an EMBL/GenBank/DDBJ whole genome shotgun (WGS) entry which is preliminary data.</text>
</comment>
<feature type="chain" id="PRO_5006919402" description="Transmembrane protein" evidence="1">
    <location>
        <begin position="34"/>
        <end position="80"/>
    </location>
</feature>
<dbReference type="RefSeq" id="WP_058493724.1">
    <property type="nucleotide sequence ID" value="NZ_CBCRUR010000004.1"/>
</dbReference>
<protein>
    <recommendedName>
        <fullName evidence="4">Transmembrane protein</fullName>
    </recommendedName>
</protein>
<proteinExistence type="predicted"/>
<evidence type="ECO:0000313" key="2">
    <source>
        <dbReference type="EMBL" id="KTD76724.1"/>
    </source>
</evidence>
<dbReference type="PATRIC" id="fig|45076.6.peg.2126"/>
<evidence type="ECO:0000256" key="1">
    <source>
        <dbReference type="SAM" id="SignalP"/>
    </source>
</evidence>
<reference evidence="2 3" key="1">
    <citation type="submission" date="2015-11" db="EMBL/GenBank/DDBJ databases">
        <title>Genomic analysis of 38 Legionella species identifies large and diverse effector repertoires.</title>
        <authorList>
            <person name="Burstein D."/>
            <person name="Amaro F."/>
            <person name="Zusman T."/>
            <person name="Lifshitz Z."/>
            <person name="Cohen O."/>
            <person name="Gilbert J.A."/>
            <person name="Pupko T."/>
            <person name="Shuman H.A."/>
            <person name="Segal G."/>
        </authorList>
    </citation>
    <scope>NUCLEOTIDE SEQUENCE [LARGE SCALE GENOMIC DNA]</scope>
    <source>
        <strain evidence="2 3">ATCC 49508</strain>
    </source>
</reference>
<gene>
    <name evidence="2" type="ORF">Lwor_1949</name>
</gene>
<keyword evidence="3" id="KW-1185">Reference proteome</keyword>
<dbReference type="OrthoDB" id="5651254at2"/>
<accession>A0A0W1A5X0</accession>
<dbReference type="Proteomes" id="UP000054662">
    <property type="component" value="Unassembled WGS sequence"/>
</dbReference>
<evidence type="ECO:0000313" key="3">
    <source>
        <dbReference type="Proteomes" id="UP000054662"/>
    </source>
</evidence>
<name>A0A0W1A5X0_9GAMM</name>
<dbReference type="NCBIfam" id="NF047412">
    <property type="entry name" value="sig_GCG_CRPN_rpt"/>
    <property type="match status" value="1"/>
</dbReference>